<accession>A0A6M3K1N8</accession>
<protein>
    <submittedName>
        <fullName evidence="1">Uncharacterized protein</fullName>
    </submittedName>
</protein>
<proteinExistence type="predicted"/>
<evidence type="ECO:0000313" key="2">
    <source>
        <dbReference type="EMBL" id="QJA96338.1"/>
    </source>
</evidence>
<gene>
    <name evidence="1" type="ORF">MM415A01765_0018</name>
    <name evidence="2" type="ORF">MM415B09447_0010</name>
</gene>
<evidence type="ECO:0000313" key="1">
    <source>
        <dbReference type="EMBL" id="QJA75521.1"/>
    </source>
</evidence>
<dbReference type="AlphaFoldDB" id="A0A6M3K1N8"/>
<name>A0A6M3K1N8_9ZZZZ</name>
<dbReference type="EMBL" id="MT142168">
    <property type="protein sequence ID" value="QJA75521.1"/>
    <property type="molecule type" value="Genomic_DNA"/>
</dbReference>
<organism evidence="1">
    <name type="scientific">viral metagenome</name>
    <dbReference type="NCBI Taxonomy" id="1070528"/>
    <lineage>
        <taxon>unclassified sequences</taxon>
        <taxon>metagenomes</taxon>
        <taxon>organismal metagenomes</taxon>
    </lineage>
</organism>
<sequence length="90" mass="10556">MSDKAFEAFKKDNNHAMRADYITFGALAIIKWVKRAWQVATAAERKRIADILETRYHELSQLKTDDNSDACWEDYNYSQKEIARLLKSLK</sequence>
<dbReference type="EMBL" id="MT143390">
    <property type="protein sequence ID" value="QJA96338.1"/>
    <property type="molecule type" value="Genomic_DNA"/>
</dbReference>
<reference evidence="1" key="1">
    <citation type="submission" date="2020-03" db="EMBL/GenBank/DDBJ databases">
        <title>The deep terrestrial virosphere.</title>
        <authorList>
            <person name="Holmfeldt K."/>
            <person name="Nilsson E."/>
            <person name="Simone D."/>
            <person name="Lopez-Fernandez M."/>
            <person name="Wu X."/>
            <person name="de Brujin I."/>
            <person name="Lundin D."/>
            <person name="Andersson A."/>
            <person name="Bertilsson S."/>
            <person name="Dopson M."/>
        </authorList>
    </citation>
    <scope>NUCLEOTIDE SEQUENCE</scope>
    <source>
        <strain evidence="1">MM415A01765</strain>
        <strain evidence="2">MM415B09447</strain>
    </source>
</reference>